<keyword evidence="2" id="KW-1185">Reference proteome</keyword>
<dbReference type="EMBL" id="JALHLG010000020">
    <property type="protein sequence ID" value="MCJ2187885.1"/>
    <property type="molecule type" value="Genomic_DNA"/>
</dbReference>
<evidence type="ECO:0008006" key="3">
    <source>
        <dbReference type="Google" id="ProtNLM"/>
    </source>
</evidence>
<dbReference type="Proteomes" id="UP001202281">
    <property type="component" value="Unassembled WGS sequence"/>
</dbReference>
<gene>
    <name evidence="1" type="ORF">MTR66_13795</name>
</gene>
<evidence type="ECO:0000313" key="2">
    <source>
        <dbReference type="Proteomes" id="UP001202281"/>
    </source>
</evidence>
<reference evidence="1 2" key="1">
    <citation type="submission" date="2022-04" db="EMBL/GenBank/DDBJ databases">
        <title>Identification of a novel bacterium isolated from mangrove sediments.</title>
        <authorList>
            <person name="Pan X."/>
        </authorList>
    </citation>
    <scope>NUCLEOTIDE SEQUENCE [LARGE SCALE GENOMIC DNA]</scope>
    <source>
        <strain evidence="1 2">B2638</strain>
    </source>
</reference>
<accession>A0ABT0BS50</accession>
<organism evidence="1 2">
    <name type="scientific">Novosphingobium beihaiensis</name>
    <dbReference type="NCBI Taxonomy" id="2930389"/>
    <lineage>
        <taxon>Bacteria</taxon>
        <taxon>Pseudomonadati</taxon>
        <taxon>Pseudomonadota</taxon>
        <taxon>Alphaproteobacteria</taxon>
        <taxon>Sphingomonadales</taxon>
        <taxon>Sphingomonadaceae</taxon>
        <taxon>Novosphingobium</taxon>
    </lineage>
</organism>
<protein>
    <recommendedName>
        <fullName evidence="3">HNH endonuclease</fullName>
    </recommendedName>
</protein>
<sequence>MTNDGTMIGRICHIEAALPDGQRFNEAMTNEERRSYENLILLCGDHHTIIDDNPNKYTIEKLRRLKNDHEKARSAVANTLKIRSAEQMEIWEELAFSEVRDLRPALMGRSLGPADAAACPELAETAILLRDLEAAYSTRLAGVPGAGKSVCVMQVAYILKQRGWHVLRARNPAVGRLPFLTSEASVLYIVDDAHLTPAHVLNMAEQATGPNAWLLTTFNTAHSQIDAPGTTHIDPKRAVRTIANKLRAQRATTLEIVSKADTSVGDRPFEESLERRIDAAEKADVPWQFCFILGGGWTRADAIASSAISVGADSVLAAIAARQIASRDEQATRTEIDQIVQCLELDPEAVDQTITWLIKHRLISGRGDLRTPHQRFAAVLLRQLLKHAAEAKNTQALEAVINAVIGDDCYPLIGLRNLLQELRFGIGNWRFHWFVKQQHREMLVSRCWAQRSEEERNHACLLLCELECYFDDWLANIINDDGAKLTRWINDASGQSAYGTGYLLGQLSLKDEGLAKKVTSRVDLTSLAKKLSDVTPDQVYAMTELVSNVARSDWDTWNKNFIDLLDKDKLRSLASNWPDDAYLSSFANLCAHLTYHDQPFGLELVMIFTTGVAHRLRADPVGSFHEMDDIFWHALRLHDPLGIYVGKKRATGQMKEVGKRIAKTWSIDDLAAKISRCQMRDMQSAAGLLLLIRKVDQKRFTQIVKQLDWNIIEATLEPHLDDLFHDADVFLSVCGMVASAQRAVSLILKRHQDKITILTPRLAYTAPDFSDKFVEMGGLIGVSTSHHFYWDWAAILLARWAKDRPDLIDSFLAPHISNAATRLSQKHASWYEEAILFLRLVQQLNRKRFEEILSLIDAETAEVGWTNALRGKTSAQHTVAYLIHFSLKRSDALGSAARRLRQFFPKSSVPPEKLLKEFK</sequence>
<proteinExistence type="predicted"/>
<evidence type="ECO:0000313" key="1">
    <source>
        <dbReference type="EMBL" id="MCJ2187885.1"/>
    </source>
</evidence>
<name>A0ABT0BS50_9SPHN</name>
<comment type="caution">
    <text evidence="1">The sequence shown here is derived from an EMBL/GenBank/DDBJ whole genome shotgun (WGS) entry which is preliminary data.</text>
</comment>
<dbReference type="RefSeq" id="WP_243922018.1">
    <property type="nucleotide sequence ID" value="NZ_JALHLG010000020.1"/>
</dbReference>